<sequence length="314" mass="35413">MGMSDLQSSPKLWRISVCAKAEGFVTAELKMGSSQAAEKKGLSFYLARIRRKCSRRHQEPAPVCDASISVKARLFLLKIRIAAGRLRELRLQSRSQGGLTITRSRSKVQSCASTSFQCFKGSSRSDGILSWLPRLPFQQKKTRGSLFLCCASMGAMAMYSLHHASSWATYFPLFALNVGSRAFGWFAKFIQRKCDSLGFEGAACFWQGVRGAVSVFQIVISLLRSFFSRNLFVGTSMVAVFLGIMLFKDRMKMVQGHFERKNKRGTRFSFMRVVTKVLMVMELMKRIWSHVDMKVCLLVLLLAFLVNMLNGTNK</sequence>
<evidence type="ECO:0000313" key="2">
    <source>
        <dbReference type="EMBL" id="KAH7373132.1"/>
    </source>
</evidence>
<keyword evidence="3" id="KW-1185">Reference proteome</keyword>
<proteinExistence type="predicted"/>
<comment type="caution">
    <text evidence="2">The sequence shown here is derived from an EMBL/GenBank/DDBJ whole genome shotgun (WGS) entry which is preliminary data.</text>
</comment>
<protein>
    <submittedName>
        <fullName evidence="2">Uncharacterized protein</fullName>
    </submittedName>
</protein>
<dbReference type="Proteomes" id="UP000825935">
    <property type="component" value="Chromosome 17"/>
</dbReference>
<dbReference type="AlphaFoldDB" id="A0A8T2STP6"/>
<keyword evidence="1" id="KW-0812">Transmembrane</keyword>
<dbReference type="OrthoDB" id="1928050at2759"/>
<gene>
    <name evidence="2" type="ORF">KP509_17G038700</name>
</gene>
<accession>A0A8T2STP6</accession>
<feature type="transmembrane region" description="Helical" evidence="1">
    <location>
        <begin position="226"/>
        <end position="247"/>
    </location>
</feature>
<keyword evidence="1" id="KW-0472">Membrane</keyword>
<feature type="transmembrane region" description="Helical" evidence="1">
    <location>
        <begin position="291"/>
        <end position="309"/>
    </location>
</feature>
<dbReference type="OMA" id="ELMKRIW"/>
<evidence type="ECO:0000313" key="3">
    <source>
        <dbReference type="Proteomes" id="UP000825935"/>
    </source>
</evidence>
<evidence type="ECO:0000256" key="1">
    <source>
        <dbReference type="SAM" id="Phobius"/>
    </source>
</evidence>
<name>A0A8T2STP6_CERRI</name>
<organism evidence="2 3">
    <name type="scientific">Ceratopteris richardii</name>
    <name type="common">Triangle waterfern</name>
    <dbReference type="NCBI Taxonomy" id="49495"/>
    <lineage>
        <taxon>Eukaryota</taxon>
        <taxon>Viridiplantae</taxon>
        <taxon>Streptophyta</taxon>
        <taxon>Embryophyta</taxon>
        <taxon>Tracheophyta</taxon>
        <taxon>Polypodiopsida</taxon>
        <taxon>Polypodiidae</taxon>
        <taxon>Polypodiales</taxon>
        <taxon>Pteridineae</taxon>
        <taxon>Pteridaceae</taxon>
        <taxon>Parkerioideae</taxon>
        <taxon>Ceratopteris</taxon>
    </lineage>
</organism>
<dbReference type="EMBL" id="CM035422">
    <property type="protein sequence ID" value="KAH7373132.1"/>
    <property type="molecule type" value="Genomic_DNA"/>
</dbReference>
<keyword evidence="1" id="KW-1133">Transmembrane helix</keyword>
<reference evidence="2" key="1">
    <citation type="submission" date="2021-08" db="EMBL/GenBank/DDBJ databases">
        <title>WGS assembly of Ceratopteris richardii.</title>
        <authorList>
            <person name="Marchant D.B."/>
            <person name="Chen G."/>
            <person name="Jenkins J."/>
            <person name="Shu S."/>
            <person name="Leebens-Mack J."/>
            <person name="Grimwood J."/>
            <person name="Schmutz J."/>
            <person name="Soltis P."/>
            <person name="Soltis D."/>
            <person name="Chen Z.-H."/>
        </authorList>
    </citation>
    <scope>NUCLEOTIDE SEQUENCE</scope>
    <source>
        <strain evidence="2">Whitten #5841</strain>
        <tissue evidence="2">Leaf</tissue>
    </source>
</reference>